<dbReference type="InterPro" id="IPR032675">
    <property type="entry name" value="LRR_dom_sf"/>
</dbReference>
<sequence>MDAHQESLKLWLRMLVLKGVEELVLVNRPWPLDVPLPVTLLNITTLTRLFIGVWKFPDTSGLPRGAGFPNLRELTLCCVAMKNRDMEFVLARSPALETLGLQGIQEELCLRLIGHSLQCVQICFCVVESITIVNTPRLDRLILWGSLDGSCIRLKIDHAPKLRLLGYLELGMHKLESGNSTINATMSPSVKILSLSVRFGVRSEVKMLPTFLRRFPNVETLHIKSEKSNDAIGKVNLKFWREAGPIESIQSSMKVMSFHDFRGERSEIAFLKFFLQNARVLQTVVIVTDSGCSLSIDELQSKVRSLDPDNWASQDCSLMVHLGSDPEGGALWDFRKGLDVSVGDPFVRY</sequence>
<dbReference type="PANTHER" id="PTHR32141:SF179">
    <property type="entry name" value="F-BOX DOMAIN-CONTAINING PROTEIN"/>
    <property type="match status" value="1"/>
</dbReference>
<dbReference type="InterPro" id="IPR055411">
    <property type="entry name" value="LRR_FXL15/At3g58940/PEG3-like"/>
</dbReference>
<dbReference type="Gramene" id="TVU13354">
    <property type="protein sequence ID" value="TVU13354"/>
    <property type="gene ID" value="EJB05_40406"/>
</dbReference>
<reference evidence="3 4" key="1">
    <citation type="journal article" date="2019" name="Sci. Rep.">
        <title>A high-quality genome of Eragrostis curvula grass provides insights into Poaceae evolution and supports new strategies to enhance forage quality.</title>
        <authorList>
            <person name="Carballo J."/>
            <person name="Santos B.A.C.M."/>
            <person name="Zappacosta D."/>
            <person name="Garbus I."/>
            <person name="Selva J.P."/>
            <person name="Gallo C.A."/>
            <person name="Diaz A."/>
            <person name="Albertini E."/>
            <person name="Caccamo M."/>
            <person name="Echenique V."/>
        </authorList>
    </citation>
    <scope>NUCLEOTIDE SEQUENCE [LARGE SCALE GENOMIC DNA]</scope>
    <source>
        <strain evidence="4">cv. Victoria</strain>
        <tissue evidence="3">Leaf</tissue>
    </source>
</reference>
<dbReference type="EMBL" id="RWGY01000034">
    <property type="protein sequence ID" value="TVU13354.1"/>
    <property type="molecule type" value="Genomic_DNA"/>
</dbReference>
<dbReference type="AlphaFoldDB" id="A0A5J9TPR8"/>
<comment type="caution">
    <text evidence="3">The sequence shown here is derived from an EMBL/GenBank/DDBJ whole genome shotgun (WGS) entry which is preliminary data.</text>
</comment>
<dbReference type="Pfam" id="PF24758">
    <property type="entry name" value="LRR_At5g56370"/>
    <property type="match status" value="1"/>
</dbReference>
<evidence type="ECO:0000313" key="4">
    <source>
        <dbReference type="Proteomes" id="UP000324897"/>
    </source>
</evidence>
<dbReference type="Gene3D" id="3.80.10.10">
    <property type="entry name" value="Ribonuclease Inhibitor"/>
    <property type="match status" value="1"/>
</dbReference>
<organism evidence="3 4">
    <name type="scientific">Eragrostis curvula</name>
    <name type="common">weeping love grass</name>
    <dbReference type="NCBI Taxonomy" id="38414"/>
    <lineage>
        <taxon>Eukaryota</taxon>
        <taxon>Viridiplantae</taxon>
        <taxon>Streptophyta</taxon>
        <taxon>Embryophyta</taxon>
        <taxon>Tracheophyta</taxon>
        <taxon>Spermatophyta</taxon>
        <taxon>Magnoliopsida</taxon>
        <taxon>Liliopsida</taxon>
        <taxon>Poales</taxon>
        <taxon>Poaceae</taxon>
        <taxon>PACMAD clade</taxon>
        <taxon>Chloridoideae</taxon>
        <taxon>Eragrostideae</taxon>
        <taxon>Eragrostidinae</taxon>
        <taxon>Eragrostis</taxon>
    </lineage>
</organism>
<proteinExistence type="predicted"/>
<dbReference type="InterPro" id="IPR006566">
    <property type="entry name" value="FBD"/>
</dbReference>
<dbReference type="Proteomes" id="UP000324897">
    <property type="component" value="Unassembled WGS sequence"/>
</dbReference>
<evidence type="ECO:0000259" key="1">
    <source>
        <dbReference type="Pfam" id="PF08387"/>
    </source>
</evidence>
<dbReference type="OrthoDB" id="624443at2759"/>
<feature type="domain" description="FBD" evidence="1">
    <location>
        <begin position="243"/>
        <end position="286"/>
    </location>
</feature>
<dbReference type="SUPFAM" id="SSF52047">
    <property type="entry name" value="RNI-like"/>
    <property type="match status" value="1"/>
</dbReference>
<feature type="domain" description="F-box/LRR-repeat protein 15/At3g58940/PEG3-like LRR" evidence="2">
    <location>
        <begin position="9"/>
        <end position="223"/>
    </location>
</feature>
<protein>
    <submittedName>
        <fullName evidence="3">Uncharacterized protein</fullName>
    </submittedName>
</protein>
<name>A0A5J9TPR8_9POAL</name>
<dbReference type="PANTHER" id="PTHR32141">
    <property type="match status" value="1"/>
</dbReference>
<evidence type="ECO:0000259" key="2">
    <source>
        <dbReference type="Pfam" id="PF24758"/>
    </source>
</evidence>
<dbReference type="Pfam" id="PF08387">
    <property type="entry name" value="FBD"/>
    <property type="match status" value="1"/>
</dbReference>
<accession>A0A5J9TPR8</accession>
<evidence type="ECO:0000313" key="3">
    <source>
        <dbReference type="EMBL" id="TVU13354.1"/>
    </source>
</evidence>
<dbReference type="InterPro" id="IPR055302">
    <property type="entry name" value="F-box_dom-containing"/>
</dbReference>
<gene>
    <name evidence="3" type="ORF">EJB05_40406</name>
</gene>
<keyword evidence="4" id="KW-1185">Reference proteome</keyword>